<reference evidence="2" key="2">
    <citation type="journal article" date="2023" name="IMA Fungus">
        <title>Comparative genomic study of the Penicillium genus elucidates a diverse pangenome and 15 lateral gene transfer events.</title>
        <authorList>
            <person name="Petersen C."/>
            <person name="Sorensen T."/>
            <person name="Nielsen M.R."/>
            <person name="Sondergaard T.E."/>
            <person name="Sorensen J.L."/>
            <person name="Fitzpatrick D.A."/>
            <person name="Frisvad J.C."/>
            <person name="Nielsen K.L."/>
        </authorList>
    </citation>
    <scope>NUCLEOTIDE SEQUENCE</scope>
    <source>
        <strain evidence="2">IBT 22155</strain>
    </source>
</reference>
<gene>
    <name evidence="2" type="ORF">N7515_005769</name>
</gene>
<dbReference type="Proteomes" id="UP001149079">
    <property type="component" value="Unassembled WGS sequence"/>
</dbReference>
<reference evidence="2" key="1">
    <citation type="submission" date="2022-11" db="EMBL/GenBank/DDBJ databases">
        <authorList>
            <person name="Petersen C."/>
        </authorList>
    </citation>
    <scope>NUCLEOTIDE SEQUENCE</scope>
    <source>
        <strain evidence="2">IBT 22155</strain>
    </source>
</reference>
<accession>A0A9W9GTF1</accession>
<feature type="compositionally biased region" description="Acidic residues" evidence="1">
    <location>
        <begin position="288"/>
        <end position="303"/>
    </location>
</feature>
<evidence type="ECO:0000313" key="2">
    <source>
        <dbReference type="EMBL" id="KAJ5129730.1"/>
    </source>
</evidence>
<proteinExistence type="predicted"/>
<feature type="region of interest" description="Disordered" evidence="1">
    <location>
        <begin position="270"/>
        <end position="320"/>
    </location>
</feature>
<dbReference type="GeneID" id="81405683"/>
<feature type="region of interest" description="Disordered" evidence="1">
    <location>
        <begin position="103"/>
        <end position="128"/>
    </location>
</feature>
<dbReference type="RefSeq" id="XP_056520109.1">
    <property type="nucleotide sequence ID" value="XM_056666513.1"/>
</dbReference>
<evidence type="ECO:0000256" key="1">
    <source>
        <dbReference type="SAM" id="MobiDB-lite"/>
    </source>
</evidence>
<feature type="compositionally biased region" description="Low complexity" evidence="1">
    <location>
        <begin position="156"/>
        <end position="216"/>
    </location>
</feature>
<protein>
    <submittedName>
        <fullName evidence="2">Uncharacterized protein</fullName>
    </submittedName>
</protein>
<dbReference type="EMBL" id="JAPQKL010000005">
    <property type="protein sequence ID" value="KAJ5129730.1"/>
    <property type="molecule type" value="Genomic_DNA"/>
</dbReference>
<dbReference type="OrthoDB" id="4121058at2759"/>
<organism evidence="2 3">
    <name type="scientific">Penicillium bovifimosum</name>
    <dbReference type="NCBI Taxonomy" id="126998"/>
    <lineage>
        <taxon>Eukaryota</taxon>
        <taxon>Fungi</taxon>
        <taxon>Dikarya</taxon>
        <taxon>Ascomycota</taxon>
        <taxon>Pezizomycotina</taxon>
        <taxon>Eurotiomycetes</taxon>
        <taxon>Eurotiomycetidae</taxon>
        <taxon>Eurotiales</taxon>
        <taxon>Aspergillaceae</taxon>
        <taxon>Penicillium</taxon>
    </lineage>
</organism>
<feature type="compositionally biased region" description="Pro residues" evidence="1">
    <location>
        <begin position="308"/>
        <end position="317"/>
    </location>
</feature>
<dbReference type="AlphaFoldDB" id="A0A9W9GTF1"/>
<feature type="region of interest" description="Disordered" evidence="1">
    <location>
        <begin position="156"/>
        <end position="256"/>
    </location>
</feature>
<sequence length="470" mass="51386">MQPVTNGQFSFNVDTFYVAASGGQVHRRAAPTEIKALYDTGSATNAPDHPGHWYEAQLLHYGLPSSKVKSTAKMRLLKALQERKLRVPKEHVQIEKDLKKQWKNQGEQLPANTKNTTTKAVTTKTTTVSKTVMSKATEIKAAASKAAAKTAATKAPAAPKAAAPKAAAPKAAAPKAAPKGTVPRATAPQAAESQAAAPQAAAPEATAYATAEAATPKPAPVKRKRAEDEEETFSRPQTARRSLPADRTQATTHAISQPMVWRGQVYADAPPSYESDCETSGSTSHDFYDDDPYDDRMDIDDASEPYGRPSPSPPRFPPRIKSTSLGLINGTYEIQSPDIEGQWPHYIPYEGLELTIRLNGKEVWGSYHFGIFGGVFWMLHRPMKASTEEIPFEWRGREMGTGEMSFGSSNQGYIMFLGDGKIAGSINCMGNLGFQGEKVGSEVQTASQLEYEWGGYNQEEYDRENRARWR</sequence>
<keyword evidence="3" id="KW-1185">Reference proteome</keyword>
<comment type="caution">
    <text evidence="2">The sequence shown here is derived from an EMBL/GenBank/DDBJ whole genome shotgun (WGS) entry which is preliminary data.</text>
</comment>
<name>A0A9W9GTF1_9EURO</name>
<evidence type="ECO:0000313" key="3">
    <source>
        <dbReference type="Proteomes" id="UP001149079"/>
    </source>
</evidence>
<feature type="compositionally biased region" description="Low complexity" evidence="1">
    <location>
        <begin position="111"/>
        <end position="128"/>
    </location>
</feature>